<proteinExistence type="predicted"/>
<protein>
    <submittedName>
        <fullName evidence="3">1288_t:CDS:1</fullName>
    </submittedName>
</protein>
<keyword evidence="1" id="KW-1133">Transmembrane helix</keyword>
<keyword evidence="1" id="KW-0812">Transmembrane</keyword>
<organism evidence="3 4">
    <name type="scientific">Ambispora gerdemannii</name>
    <dbReference type="NCBI Taxonomy" id="144530"/>
    <lineage>
        <taxon>Eukaryota</taxon>
        <taxon>Fungi</taxon>
        <taxon>Fungi incertae sedis</taxon>
        <taxon>Mucoromycota</taxon>
        <taxon>Glomeromycotina</taxon>
        <taxon>Glomeromycetes</taxon>
        <taxon>Archaeosporales</taxon>
        <taxon>Ambisporaceae</taxon>
        <taxon>Ambispora</taxon>
    </lineage>
</organism>
<dbReference type="Proteomes" id="UP000789831">
    <property type="component" value="Unassembled WGS sequence"/>
</dbReference>
<dbReference type="EMBL" id="CAJVPL010000621">
    <property type="protein sequence ID" value="CAG8515355.1"/>
    <property type="molecule type" value="Genomic_DNA"/>
</dbReference>
<dbReference type="AlphaFoldDB" id="A0A9N9A2B0"/>
<sequence length="133" mass="15344">MLIIETTRICLATYSIYISYVGSRFIHRSRNNTKRRLQNILNLKITIPPTRPDSRLESGVEYEYQFTVPAQETTFYAAWKEFVPYSHGRPSSQAGKLDASGIKAFSLMCASLFGKQDYFSVEFVVKNNKHDFE</sequence>
<evidence type="ECO:0000256" key="1">
    <source>
        <dbReference type="SAM" id="Phobius"/>
    </source>
</evidence>
<keyword evidence="1" id="KW-0472">Membrane</keyword>
<accession>A0A9N9A2B0</accession>
<evidence type="ECO:0000313" key="3">
    <source>
        <dbReference type="EMBL" id="CAG8515355.1"/>
    </source>
</evidence>
<dbReference type="OrthoDB" id="2367219at2759"/>
<evidence type="ECO:0000313" key="4">
    <source>
        <dbReference type="Proteomes" id="UP000789831"/>
    </source>
</evidence>
<evidence type="ECO:0000259" key="2">
    <source>
        <dbReference type="Pfam" id="PF08547"/>
    </source>
</evidence>
<gene>
    <name evidence="3" type="ORF">AGERDE_LOCUS4954</name>
</gene>
<dbReference type="Pfam" id="PF08547">
    <property type="entry name" value="CIA30"/>
    <property type="match status" value="1"/>
</dbReference>
<comment type="caution">
    <text evidence="3">The sequence shown here is derived from an EMBL/GenBank/DDBJ whole genome shotgun (WGS) entry which is preliminary data.</text>
</comment>
<name>A0A9N9A2B0_9GLOM</name>
<keyword evidence="4" id="KW-1185">Reference proteome</keyword>
<feature type="domain" description="NADH:ubiquinone oxidoreductase intermediate-associated protein 30" evidence="2">
    <location>
        <begin position="57"/>
        <end position="115"/>
    </location>
</feature>
<reference evidence="3" key="1">
    <citation type="submission" date="2021-06" db="EMBL/GenBank/DDBJ databases">
        <authorList>
            <person name="Kallberg Y."/>
            <person name="Tangrot J."/>
            <person name="Rosling A."/>
        </authorList>
    </citation>
    <scope>NUCLEOTIDE SEQUENCE</scope>
    <source>
        <strain evidence="3">MT106</strain>
    </source>
</reference>
<dbReference type="InterPro" id="IPR013857">
    <property type="entry name" value="NADH-UbQ_OxRdtase-assoc_prot30"/>
</dbReference>
<feature type="transmembrane region" description="Helical" evidence="1">
    <location>
        <begin position="6"/>
        <end position="26"/>
    </location>
</feature>